<keyword evidence="3 6" id="KW-0963">Cytoplasm</keyword>
<keyword evidence="6" id="KW-0539">Nucleus</keyword>
<feature type="compositionally biased region" description="Low complexity" evidence="8">
    <location>
        <begin position="1256"/>
        <end position="1266"/>
    </location>
</feature>
<dbReference type="InterPro" id="IPR056166">
    <property type="entry name" value="TPR_ELP1"/>
</dbReference>
<evidence type="ECO:0000313" key="15">
    <source>
        <dbReference type="Proteomes" id="UP001314263"/>
    </source>
</evidence>
<dbReference type="Proteomes" id="UP001314263">
    <property type="component" value="Unassembled WGS sequence"/>
</dbReference>
<evidence type="ECO:0000256" key="4">
    <source>
        <dbReference type="ARBA" id="ARBA00022694"/>
    </source>
</evidence>
<feature type="domain" description="ELP1 first N-terminal beta-propeller" evidence="9">
    <location>
        <begin position="72"/>
        <end position="326"/>
    </location>
</feature>
<evidence type="ECO:0000256" key="6">
    <source>
        <dbReference type="PIRNR" id="PIRNR017233"/>
    </source>
</evidence>
<dbReference type="GO" id="GO:0033588">
    <property type="term" value="C:elongator holoenzyme complex"/>
    <property type="evidence" value="ECO:0007669"/>
    <property type="project" value="InterPro"/>
</dbReference>
<proteinExistence type="inferred from homology"/>
<comment type="pathway">
    <text evidence="1">tRNA modification; 5-methoxycarbonylmethyl-2-thiouridine-tRNA biosynthesis.</text>
</comment>
<evidence type="ECO:0000256" key="2">
    <source>
        <dbReference type="ARBA" id="ARBA00006086"/>
    </source>
</evidence>
<reference evidence="14 15" key="1">
    <citation type="submission" date="2023-10" db="EMBL/GenBank/DDBJ databases">
        <authorList>
            <person name="Maclean D."/>
            <person name="Macfadyen A."/>
        </authorList>
    </citation>
    <scope>NUCLEOTIDE SEQUENCE [LARGE SCALE GENOMIC DNA]</scope>
</reference>
<name>A0AAV1I3K6_9CHLO</name>
<dbReference type="EMBL" id="CAUYUE010000005">
    <property type="protein sequence ID" value="CAK0773220.1"/>
    <property type="molecule type" value="Genomic_DNA"/>
</dbReference>
<dbReference type="InterPro" id="IPR056165">
    <property type="entry name" value="Beta-prop_ELP1_2nd"/>
</dbReference>
<feature type="region of interest" description="Disordered" evidence="8">
    <location>
        <begin position="1256"/>
        <end position="1293"/>
    </location>
</feature>
<dbReference type="InterPro" id="IPR015943">
    <property type="entry name" value="WD40/YVTN_repeat-like_dom_sf"/>
</dbReference>
<feature type="compositionally biased region" description="Basic residues" evidence="8">
    <location>
        <begin position="1272"/>
        <end position="1286"/>
    </location>
</feature>
<evidence type="ECO:0000259" key="10">
    <source>
        <dbReference type="Pfam" id="PF23797"/>
    </source>
</evidence>
<dbReference type="PANTHER" id="PTHR12747">
    <property type="entry name" value="ELONGATOR COMPLEX PROTEIN 1"/>
    <property type="match status" value="1"/>
</dbReference>
<evidence type="ECO:0000256" key="5">
    <source>
        <dbReference type="ARBA" id="ARBA00029535"/>
    </source>
</evidence>
<accession>A0AAV1I3K6</accession>
<evidence type="ECO:0000256" key="7">
    <source>
        <dbReference type="SAM" id="Coils"/>
    </source>
</evidence>
<dbReference type="InterPro" id="IPR006849">
    <property type="entry name" value="Elp1"/>
</dbReference>
<dbReference type="Pfam" id="PF04762">
    <property type="entry name" value="Beta-prop_ELP1_1st"/>
    <property type="match status" value="1"/>
</dbReference>
<keyword evidence="4" id="KW-0819">tRNA processing</keyword>
<dbReference type="GO" id="GO:0005634">
    <property type="term" value="C:nucleus"/>
    <property type="evidence" value="ECO:0007669"/>
    <property type="project" value="UniProtKB-SubCell"/>
</dbReference>
<sequence>MRSIVILEDKRARLGIQEASAAWQISRFCEGPEAMHVVGAENGVVHCYPSLTTGEPEPTVLWEVDLTQHGAAAGDCCIASLTFNAEQEEVLVGLSTGALYNLQTSGSDRGNVEEVGALSGGLAGAVWSPDGNLLCLVSLQGQLLLMNKSWDVVEETWLFESIEQPVPARTTAWESIPDEVRLRADDLHISWRVDSKYLATSSRSAPEAPWVIRIWEREGGRLHAVGEHAAGLSGPIAWQPNGRHLFAACRRADGQPGILLYESNGLQHGGFDIHGQGVCSGMSWSPDSQLLAVAICTPGRDGSAADSSRVQVWQRSNWHWYLKREICGLGCGEVFTAWQEVGLCLTTITRDGLCSEVRIALHSSTSQNGTAAVVDGSKLLVTPLRTSAVPPPLCAVVLEASAPILCIGHRQGAPSEAIAVVLSDGSLAVAECLEEDDWECAAEASEPSNMPQNASEDTGCPALSMPLSQLLSAEDAADLELMHTRHLVWTSKDQLLAVRSTLSREHDGTDEVVVLGIEGGGGRPMSAKLKDVICWHACILAAAAIGDGQAVFQTSTGQLLLYDLEAGSNLQHLGSFAEPCPEMHSLPSGHGLAQPALGISGSRRLLLGDQLLAEGCTSAAVRADGPGGPYLLFTTTDSVLHTVPLTQLQAGAPVMEDEPVPARPKQGRETGYDRHYKDMHAAMRGQGIISTTGRDASARAVEAGSRLVAAPMGETFCVLQMPRGNLEVVSPRALVLAAIADALLADAFGEAWRLATVNRVDLNVLVDYAWPRFLEHGAQFVAAVGDDQAVCDLLAALKEGSVTAAGGLYAQALPDPPAAQASEDTQSVAEQQGKVAAVTVALREALTALDAKLYVRPLLTSYSALGDVHGALRLIKAAKEEQLAADSQQSNGHHPVANGHAATPDANAVELSGFGALGIWRKRVRRAPLTAEEALKHLLLSVDVDTLYRSALEMYELELAFMVISHSQRDPGEHLLQLQQVAAQPEGPLRRHAIDVHLGRWRHALSDLLQAGRAHFEQALALATDKGLLRELLSELDGQDPRRTQVMEAYGEQLADRNLAEDSAVAFLAAGVLQKSLQQYKAAGRWQMALCLAGRLGWSEDERMQLAAELVEGLNAMGRLRDAAVVSLEHLNSPDAAVQLFCSAHEWCQAACTAMDSRSSSLMDSCVAPAAADAAARLLESATEDRKRIRKYLARLKELRAKKEAMEAALAAAAEDAGSVAAGEDRWDASSQVSGASAVSGMSVYTAAQTGAPASASAGASAYAPSTVGGRRPARQRKQKASKGTRIRQGGPDEDKALAAHVLELLPSRQLLTEAAQLCEILILLGHESDAGILQQALSDLAAEGQEATEYFKEVPGLTEKKSDETIGGQPGSISWKWSILSPVLPGQ</sequence>
<feature type="domain" description="ELP1 TPR" evidence="11">
    <location>
        <begin position="990"/>
        <end position="1150"/>
    </location>
</feature>
<evidence type="ECO:0000313" key="14">
    <source>
        <dbReference type="EMBL" id="CAK0773220.1"/>
    </source>
</evidence>
<dbReference type="Pfam" id="PF23936">
    <property type="entry name" value="HB_ELP1"/>
    <property type="match status" value="1"/>
</dbReference>
<evidence type="ECO:0000259" key="11">
    <source>
        <dbReference type="Pfam" id="PF23878"/>
    </source>
</evidence>
<feature type="domain" description="ELP1 alpha-solenoid" evidence="12">
    <location>
        <begin position="732"/>
        <end position="885"/>
    </location>
</feature>
<feature type="domain" description="ELP1 N-terminal second beta-propeller" evidence="10">
    <location>
        <begin position="373"/>
        <end position="708"/>
    </location>
</feature>
<dbReference type="PIRSF" id="PIRSF017233">
    <property type="entry name" value="IKAP"/>
    <property type="match status" value="1"/>
</dbReference>
<dbReference type="InterPro" id="IPR056164">
    <property type="entry name" value="Beta-prop_ELP1_1st"/>
</dbReference>
<dbReference type="GO" id="GO:0005829">
    <property type="term" value="C:cytosol"/>
    <property type="evidence" value="ECO:0007669"/>
    <property type="project" value="TreeGrafter"/>
</dbReference>
<feature type="domain" description="ELP1 three-helical bundle" evidence="13">
    <location>
        <begin position="1162"/>
        <end position="1342"/>
    </location>
</feature>
<evidence type="ECO:0000256" key="3">
    <source>
        <dbReference type="ARBA" id="ARBA00022490"/>
    </source>
</evidence>
<evidence type="ECO:0000259" key="9">
    <source>
        <dbReference type="Pfam" id="PF04762"/>
    </source>
</evidence>
<evidence type="ECO:0000259" key="13">
    <source>
        <dbReference type="Pfam" id="PF23936"/>
    </source>
</evidence>
<feature type="coiled-coil region" evidence="7">
    <location>
        <begin position="1179"/>
        <end position="1216"/>
    </location>
</feature>
<evidence type="ECO:0000259" key="12">
    <source>
        <dbReference type="Pfam" id="PF23925"/>
    </source>
</evidence>
<comment type="function">
    <text evidence="6">Component of the elongator complex which is required for multiple tRNA modifications, including mcm5U (5-methoxycarbonylmethyl uridine), mcm5s2U (5-methoxycarbonylmethyl-2-thiouridine), and ncm5U (5-carbamoylmethyl uridine). The elongator complex catalyzes formation of carboxymethyluridine in the wobble base at position 34 in tRNAs.</text>
</comment>
<dbReference type="Gene3D" id="2.130.10.10">
    <property type="entry name" value="YVTN repeat-like/Quinoprotein amine dehydrogenase"/>
    <property type="match status" value="1"/>
</dbReference>
<dbReference type="Pfam" id="PF23925">
    <property type="entry name" value="A-sol_ELP1"/>
    <property type="match status" value="2"/>
</dbReference>
<dbReference type="Pfam" id="PF23797">
    <property type="entry name" value="Beta-prop_ELP1_2nd"/>
    <property type="match status" value="1"/>
</dbReference>
<evidence type="ECO:0000256" key="1">
    <source>
        <dbReference type="ARBA" id="ARBA00005043"/>
    </source>
</evidence>
<feature type="domain" description="ELP1 alpha-solenoid" evidence="12">
    <location>
        <begin position="926"/>
        <end position="976"/>
    </location>
</feature>
<keyword evidence="7" id="KW-0175">Coiled coil</keyword>
<comment type="similarity">
    <text evidence="2 6">Belongs to the ELP1/IKA1 family.</text>
</comment>
<dbReference type="InterPro" id="IPR056167">
    <property type="entry name" value="A-sol_ELP1"/>
</dbReference>
<dbReference type="InterPro" id="IPR056169">
    <property type="entry name" value="HB_ELP1"/>
</dbReference>
<comment type="caution">
    <text evidence="14">The sequence shown here is derived from an EMBL/GenBank/DDBJ whole genome shotgun (WGS) entry which is preliminary data.</text>
</comment>
<dbReference type="PANTHER" id="PTHR12747:SF0">
    <property type="entry name" value="ELONGATOR COMPLEX PROTEIN 1"/>
    <property type="match status" value="1"/>
</dbReference>
<dbReference type="Pfam" id="PF23878">
    <property type="entry name" value="TPR_ELP1"/>
    <property type="match status" value="1"/>
</dbReference>
<protein>
    <recommendedName>
        <fullName evidence="5 6">Elongator complex protein 1</fullName>
    </recommendedName>
</protein>
<dbReference type="GO" id="GO:0000049">
    <property type="term" value="F:tRNA binding"/>
    <property type="evidence" value="ECO:0007669"/>
    <property type="project" value="TreeGrafter"/>
</dbReference>
<evidence type="ECO:0000256" key="8">
    <source>
        <dbReference type="SAM" id="MobiDB-lite"/>
    </source>
</evidence>
<dbReference type="SUPFAM" id="SSF82171">
    <property type="entry name" value="DPP6 N-terminal domain-like"/>
    <property type="match status" value="1"/>
</dbReference>
<gene>
    <name evidence="14" type="ORF">CVIRNUC_004042</name>
</gene>
<organism evidence="14 15">
    <name type="scientific">Coccomyxa viridis</name>
    <dbReference type="NCBI Taxonomy" id="1274662"/>
    <lineage>
        <taxon>Eukaryota</taxon>
        <taxon>Viridiplantae</taxon>
        <taxon>Chlorophyta</taxon>
        <taxon>core chlorophytes</taxon>
        <taxon>Trebouxiophyceae</taxon>
        <taxon>Trebouxiophyceae incertae sedis</taxon>
        <taxon>Coccomyxaceae</taxon>
        <taxon>Coccomyxa</taxon>
    </lineage>
</organism>
<dbReference type="GO" id="GO:0002926">
    <property type="term" value="P:tRNA wobble base 5-methoxycarbonylmethyl-2-thiouridinylation"/>
    <property type="evidence" value="ECO:0007669"/>
    <property type="project" value="TreeGrafter"/>
</dbReference>
<comment type="subcellular location">
    <subcellularLocation>
        <location evidence="6">Cytoplasm</location>
    </subcellularLocation>
    <subcellularLocation>
        <location evidence="6">Nucleus</location>
    </subcellularLocation>
</comment>
<keyword evidence="15" id="KW-1185">Reference proteome</keyword>